<comment type="similarity">
    <text evidence="3">In the C-terminal section; belongs to the anthranilate synthase component I family.</text>
</comment>
<evidence type="ECO:0000313" key="15">
    <source>
        <dbReference type="Proteomes" id="UP001345013"/>
    </source>
</evidence>
<evidence type="ECO:0000256" key="1">
    <source>
        <dbReference type="ARBA" id="ARBA00001000"/>
    </source>
</evidence>
<dbReference type="InterPro" id="IPR006805">
    <property type="entry name" value="Anth_synth_I_N"/>
</dbReference>
<evidence type="ECO:0000256" key="6">
    <source>
        <dbReference type="ARBA" id="ARBA00022909"/>
    </source>
</evidence>
<dbReference type="CDD" id="cd01743">
    <property type="entry name" value="GATase1_Anthranilate_Synthase"/>
    <property type="match status" value="1"/>
</dbReference>
<evidence type="ECO:0000259" key="12">
    <source>
        <dbReference type="Pfam" id="PF00425"/>
    </source>
</evidence>
<evidence type="ECO:0000256" key="4">
    <source>
        <dbReference type="ARBA" id="ARBA00013139"/>
    </source>
</evidence>
<evidence type="ECO:0000256" key="9">
    <source>
        <dbReference type="ARBA" id="ARBA00031904"/>
    </source>
</evidence>
<dbReference type="EC" id="2.6.1.85" evidence="4"/>
<evidence type="ECO:0000256" key="8">
    <source>
        <dbReference type="ARBA" id="ARBA00031329"/>
    </source>
</evidence>
<evidence type="ECO:0000256" key="2">
    <source>
        <dbReference type="ARBA" id="ARBA00005009"/>
    </source>
</evidence>
<feature type="domain" description="Chorismate-utilising enzyme C-terminal" evidence="12">
    <location>
        <begin position="485"/>
        <end position="630"/>
    </location>
</feature>
<dbReference type="InterPro" id="IPR006221">
    <property type="entry name" value="TrpG/PapA_dom"/>
</dbReference>
<keyword evidence="7" id="KW-0315">Glutamine amidotransferase</keyword>
<comment type="caution">
    <text evidence="14">The sequence shown here is derived from an EMBL/GenBank/DDBJ whole genome shotgun (WGS) entry which is preliminary data.</text>
</comment>
<keyword evidence="6" id="KW-0289">Folate biosynthesis</keyword>
<organism evidence="14 15">
    <name type="scientific">Lithohypha guttulata</name>
    <dbReference type="NCBI Taxonomy" id="1690604"/>
    <lineage>
        <taxon>Eukaryota</taxon>
        <taxon>Fungi</taxon>
        <taxon>Dikarya</taxon>
        <taxon>Ascomycota</taxon>
        <taxon>Pezizomycotina</taxon>
        <taxon>Eurotiomycetes</taxon>
        <taxon>Chaetothyriomycetidae</taxon>
        <taxon>Chaetothyriales</taxon>
        <taxon>Trichomeriaceae</taxon>
        <taxon>Lithohypha</taxon>
    </lineage>
</organism>
<evidence type="ECO:0000256" key="5">
    <source>
        <dbReference type="ARBA" id="ARBA00022679"/>
    </source>
</evidence>
<dbReference type="PANTHER" id="PTHR11236">
    <property type="entry name" value="AMINOBENZOATE/ANTHRANILATE SYNTHASE"/>
    <property type="match status" value="1"/>
</dbReference>
<evidence type="ECO:0000259" key="13">
    <source>
        <dbReference type="Pfam" id="PF04715"/>
    </source>
</evidence>
<dbReference type="InterPro" id="IPR017926">
    <property type="entry name" value="GATASE"/>
</dbReference>
<dbReference type="PRINTS" id="PR00096">
    <property type="entry name" value="GATASE"/>
</dbReference>
<dbReference type="Gene3D" id="3.60.120.10">
    <property type="entry name" value="Anthranilate synthase"/>
    <property type="match status" value="2"/>
</dbReference>
<keyword evidence="15" id="KW-1185">Reference proteome</keyword>
<feature type="compositionally biased region" description="Polar residues" evidence="10">
    <location>
        <begin position="287"/>
        <end position="297"/>
    </location>
</feature>
<dbReference type="SUPFAM" id="SSF56322">
    <property type="entry name" value="ADC synthase"/>
    <property type="match status" value="2"/>
</dbReference>
<evidence type="ECO:0000313" key="14">
    <source>
        <dbReference type="EMBL" id="KAK5086219.1"/>
    </source>
</evidence>
<sequence>MADLEAEEAEGATSGTPSILFVDAYDSFSRNIVALLYSSVPSADIVTIHIGTDVQQIYGIDLRQFTSSFDAIILGPGPGDPRVQSDVGLFEHILAIAAASHIPVLGICLGFQSLCLHYGHSITPLPVPCHGQTKTIRSTGSDIFENLQCRQDVRMANYNSLGVQRSEFLLSDEDRSSSSAGTSTSASPCTSSPASLRPLQLEKVSELELLAWDDEGFAMAVKHPMLPLWGLQFHPESCMCNDGADLVKHWWSQAGPYVRRRRLKTYFGGSSHSSHARRQQKDRPIESNLSSEEIQDSQSTTGRVTWIMKKFKSITARRLSKFCHDQAGKEPDSEVVEYAEGKLISRRGLSIYSQKIMSPFKALDDVKSRTKSRACSNGCPAIPFWGGWMGFCSYEMGLDLVNVKTTRKRIVPDFSFLFVERCVVFDQQNGNICVQSVKKDDEAWVKGMMQRLGTLNQRAGWGTSKHQSSLLGDVFASIKISAPNHDEYTAKIRACQGQLHAGNSYELCLTSEARIDAPAPNSDVSYALYQNLIKHNPVPFAAYLHFPNSTCGSSEADATPDGTTILSSSPEQFISWSRNGTLDMIPMKGTVQRTPTTTIDGAYRILGSPKETAENLMIADLIRHDLYGVVGCRPYARANKSPGLGCEERATLCSLPSEEDCNGRTIADRTQKNGRADRDPLSIPALNAIKQFDTVFQLVSHIRANPPPHVNSNDSESVIEHNHSSLHHVLPPGSMTGAPKKRSCEILQELEQRNRGVYSGIVGYMDVGGGGCWSVAIRTAFSNEAEDYLLEKTVGADDRDEDMVEIEKRRIWHVGAGGAVTVLSDVEGEWEEMIGKMNNVLKGFREVKEEMPTWRPERA</sequence>
<feature type="domain" description="Chorismate-utilising enzyme C-terminal" evidence="12">
    <location>
        <begin position="681"/>
        <end position="836"/>
    </location>
</feature>
<evidence type="ECO:0000259" key="11">
    <source>
        <dbReference type="Pfam" id="PF00117"/>
    </source>
</evidence>
<dbReference type="InterPro" id="IPR015890">
    <property type="entry name" value="Chorismate_C"/>
</dbReference>
<proteinExistence type="inferred from homology"/>
<dbReference type="PRINTS" id="PR00097">
    <property type="entry name" value="ANTSNTHASEII"/>
</dbReference>
<reference evidence="14 15" key="1">
    <citation type="submission" date="2023-08" db="EMBL/GenBank/DDBJ databases">
        <title>Black Yeasts Isolated from many extreme environments.</title>
        <authorList>
            <person name="Coleine C."/>
            <person name="Stajich J.E."/>
            <person name="Selbmann L."/>
        </authorList>
    </citation>
    <scope>NUCLEOTIDE SEQUENCE [LARGE SCALE GENOMIC DNA]</scope>
    <source>
        <strain evidence="14 15">CCFEE 5885</strain>
    </source>
</reference>
<dbReference type="Proteomes" id="UP001345013">
    <property type="component" value="Unassembled WGS sequence"/>
</dbReference>
<name>A0ABR0K4S1_9EURO</name>
<dbReference type="InterPro" id="IPR019999">
    <property type="entry name" value="Anth_synth_I-like"/>
</dbReference>
<feature type="domain" description="Glutamine amidotransferase" evidence="11">
    <location>
        <begin position="21"/>
        <end position="155"/>
    </location>
</feature>
<feature type="domain" description="Anthranilate synthase component I N-terminal" evidence="13">
    <location>
        <begin position="354"/>
        <end position="431"/>
    </location>
</feature>
<evidence type="ECO:0000256" key="10">
    <source>
        <dbReference type="SAM" id="MobiDB-lite"/>
    </source>
</evidence>
<gene>
    <name evidence="14" type="ORF">LTR24_006937</name>
</gene>
<dbReference type="Pfam" id="PF00425">
    <property type="entry name" value="Chorismate_bind"/>
    <property type="match status" value="2"/>
</dbReference>
<dbReference type="PROSITE" id="PS51273">
    <property type="entry name" value="GATASE_TYPE_1"/>
    <property type="match status" value="1"/>
</dbReference>
<feature type="compositionally biased region" description="Low complexity" evidence="10">
    <location>
        <begin position="177"/>
        <end position="194"/>
    </location>
</feature>
<dbReference type="Pfam" id="PF04715">
    <property type="entry name" value="Anth_synt_I_N"/>
    <property type="match status" value="1"/>
</dbReference>
<dbReference type="PRINTS" id="PR00099">
    <property type="entry name" value="CPSGATASE"/>
</dbReference>
<comment type="catalytic activity">
    <reaction evidence="1">
        <text>chorismate + L-glutamine = 4-amino-4-deoxychorismate + L-glutamate</text>
        <dbReference type="Rhea" id="RHEA:11672"/>
        <dbReference type="ChEBI" id="CHEBI:29748"/>
        <dbReference type="ChEBI" id="CHEBI:29985"/>
        <dbReference type="ChEBI" id="CHEBI:58359"/>
        <dbReference type="ChEBI" id="CHEBI:58406"/>
        <dbReference type="EC" id="2.6.1.85"/>
    </reaction>
</comment>
<dbReference type="PANTHER" id="PTHR11236:SF18">
    <property type="entry name" value="AMINODEOXYCHORISMATE SYNTHASE"/>
    <property type="match status" value="1"/>
</dbReference>
<dbReference type="InterPro" id="IPR005801">
    <property type="entry name" value="ADC_synthase"/>
</dbReference>
<dbReference type="Pfam" id="PF00117">
    <property type="entry name" value="GATase"/>
    <property type="match status" value="1"/>
</dbReference>
<accession>A0ABR0K4S1</accession>
<protein>
    <recommendedName>
        <fullName evidence="4">aminodeoxychorismate synthase</fullName>
        <ecNumber evidence="4">2.6.1.85</ecNumber>
    </recommendedName>
    <alternativeName>
        <fullName evidence="8">Para-aminobenzoate synthase</fullName>
    </alternativeName>
    <alternativeName>
        <fullName evidence="9">p-aminobenzoic acid synthase</fullName>
    </alternativeName>
</protein>
<dbReference type="SUPFAM" id="SSF52317">
    <property type="entry name" value="Class I glutamine amidotransferase-like"/>
    <property type="match status" value="1"/>
</dbReference>
<evidence type="ECO:0000256" key="7">
    <source>
        <dbReference type="ARBA" id="ARBA00022962"/>
    </source>
</evidence>
<feature type="region of interest" description="Disordered" evidence="10">
    <location>
        <begin position="172"/>
        <end position="194"/>
    </location>
</feature>
<dbReference type="InterPro" id="IPR029062">
    <property type="entry name" value="Class_I_gatase-like"/>
</dbReference>
<feature type="region of interest" description="Disordered" evidence="10">
    <location>
        <begin position="268"/>
        <end position="297"/>
    </location>
</feature>
<evidence type="ECO:0000256" key="3">
    <source>
        <dbReference type="ARBA" id="ARBA00005970"/>
    </source>
</evidence>
<comment type="pathway">
    <text evidence="2">Cofactor biosynthesis; tetrahydrofolate biosynthesis; 4-aminobenzoate from chorismate: step 1/2.</text>
</comment>
<keyword evidence="5" id="KW-0808">Transferase</keyword>
<dbReference type="EMBL" id="JAVRRG010000097">
    <property type="protein sequence ID" value="KAK5086219.1"/>
    <property type="molecule type" value="Genomic_DNA"/>
</dbReference>
<dbReference type="Gene3D" id="3.40.50.880">
    <property type="match status" value="1"/>
</dbReference>